<evidence type="ECO:0000256" key="1">
    <source>
        <dbReference type="ARBA" id="ARBA00005254"/>
    </source>
</evidence>
<dbReference type="Proteomes" id="UP000294947">
    <property type="component" value="Unassembled WGS sequence"/>
</dbReference>
<dbReference type="InterPro" id="IPR002539">
    <property type="entry name" value="MaoC-like_dom"/>
</dbReference>
<evidence type="ECO:0000259" key="2">
    <source>
        <dbReference type="Pfam" id="PF01575"/>
    </source>
</evidence>
<reference evidence="3 4" key="1">
    <citation type="submission" date="2019-03" db="EMBL/GenBank/DDBJ databases">
        <title>Draft genome sequences of novel Actinobacteria.</title>
        <authorList>
            <person name="Sahin N."/>
            <person name="Ay H."/>
            <person name="Saygin H."/>
        </authorList>
    </citation>
    <scope>NUCLEOTIDE SEQUENCE [LARGE SCALE GENOMIC DNA]</scope>
    <source>
        <strain evidence="3 4">7K502</strain>
    </source>
</reference>
<gene>
    <name evidence="3" type="ORF">E1288_10575</name>
</gene>
<dbReference type="EMBL" id="SMKW01000010">
    <property type="protein sequence ID" value="TDD53136.1"/>
    <property type="molecule type" value="Genomic_DNA"/>
</dbReference>
<sequence length="149" mass="15781">MMGGMAEETTVELPPLSLPPISRATLALFAGASGDHNPIHIDLDNARSTGFDDVFAHGMLSMAYLGRLLTDWVPQSALRSFSVRFVAITPVHSRPTCTGKVTGFEDVAGERRAHLDLAVVLADGTVTLRGDAVVAVPPDFPARAADTAR</sequence>
<dbReference type="Pfam" id="PF01575">
    <property type="entry name" value="MaoC_dehydratas"/>
    <property type="match status" value="1"/>
</dbReference>
<organism evidence="3 4">
    <name type="scientific">Saccharopolyspora elongata</name>
    <dbReference type="NCBI Taxonomy" id="2530387"/>
    <lineage>
        <taxon>Bacteria</taxon>
        <taxon>Bacillati</taxon>
        <taxon>Actinomycetota</taxon>
        <taxon>Actinomycetes</taxon>
        <taxon>Pseudonocardiales</taxon>
        <taxon>Pseudonocardiaceae</taxon>
        <taxon>Saccharopolyspora</taxon>
    </lineage>
</organism>
<keyword evidence="4" id="KW-1185">Reference proteome</keyword>
<dbReference type="OrthoDB" id="9800237at2"/>
<evidence type="ECO:0000313" key="4">
    <source>
        <dbReference type="Proteomes" id="UP000294947"/>
    </source>
</evidence>
<dbReference type="AlphaFoldDB" id="A0A4R4Z5G5"/>
<comment type="similarity">
    <text evidence="1">Belongs to the enoyl-CoA hydratase/isomerase family.</text>
</comment>
<name>A0A4R4Z5G5_9PSEU</name>
<dbReference type="SUPFAM" id="SSF54637">
    <property type="entry name" value="Thioesterase/thiol ester dehydrase-isomerase"/>
    <property type="match status" value="1"/>
</dbReference>
<accession>A0A4R4Z5G5</accession>
<feature type="domain" description="MaoC-like" evidence="2">
    <location>
        <begin position="20"/>
        <end position="108"/>
    </location>
</feature>
<proteinExistence type="inferred from homology"/>
<comment type="caution">
    <text evidence="3">The sequence shown here is derived from an EMBL/GenBank/DDBJ whole genome shotgun (WGS) entry which is preliminary data.</text>
</comment>
<dbReference type="PANTHER" id="PTHR43841">
    <property type="entry name" value="3-HYDROXYACYL-THIOESTER DEHYDRATASE HTDX-RELATED"/>
    <property type="match status" value="1"/>
</dbReference>
<dbReference type="PANTHER" id="PTHR43841:SF3">
    <property type="entry name" value="(3R)-HYDROXYACYL-ACP DEHYDRATASE SUBUNIT HADB"/>
    <property type="match status" value="1"/>
</dbReference>
<dbReference type="InterPro" id="IPR029069">
    <property type="entry name" value="HotDog_dom_sf"/>
</dbReference>
<evidence type="ECO:0000313" key="3">
    <source>
        <dbReference type="EMBL" id="TDD53136.1"/>
    </source>
</evidence>
<protein>
    <submittedName>
        <fullName evidence="3">Dehydratase</fullName>
    </submittedName>
</protein>
<dbReference type="Gene3D" id="3.10.129.10">
    <property type="entry name" value="Hotdog Thioesterase"/>
    <property type="match status" value="1"/>
</dbReference>